<sequence>MAEDLSAEDATRLVDFVNDKIQSIDDLQSLDSLLNSLQEQQDIQRQQVTDLSLTVKSFLREAEEILKSATKASNEHAEAVRKEAEAFRKHQDDIDRRLLIVTQSEHSDEAVRKFEDSITRLQRLDVSQGYLELLSGIDHLNKETIETMKSSPHDALRSYSKLRSIQGSISSSQETVEGATPHLLDYVNKVSENLKNSLRAEYIAQLQNVLDKMKWPMKELPAEPLIDEWMRWCDLLLEFQEPDLPNDDVAAHVKDFSELPILLPLEVMSRPLELRFKYHFSGDKPTNRLDKPEYFMSHVLDLINTHAEFFSTYLQPVLHRRGLNGPSVFQSLYSDAVSSFISALLPMVRQKAMNLLPTVSKHPQAFSHLIHELMNFDNELKLSWSYPSNPARESTWKGLTWELLVGENWFSEWLQVEKNFALTRYQNIIDTEDSGEIDYDGVAPTATKPTKAALRVNDLLENITELYRPLSSFSQKLRFLIDIQITIFDLFHGRLHSGLEAYLAMTSTIGRTVQGSSVGQPSLEGVSGLERLCRIFGSAEYLEKKMQDWGDDVFFLELWYELQDRVARQSHTGKPVAGVMSVSEIAARTSSSVANNHDHPEDETEGALFDETATAYRHLRMRSESIIQTTIVSSVQASLRSYYQVSTWASLRTSSDEPGALTTPSLDLVQTLRLLTADFSFLSRTLAVAPRRRIANHVLLAIQTYIWDSILMRNSFSTTGAAQISVDVSNICDTVDAAIGVKAGEGLAAQTVKKLRDSLFILNLKIKPEKVQSPDTGDGTRIGLGLWEAEKRLFANNESARGVLSELGIDTLTEAEARSVLERRVEVRS</sequence>
<dbReference type="InterPro" id="IPR042042">
    <property type="entry name" value="Tip20p_domB"/>
</dbReference>
<protein>
    <submittedName>
        <fullName evidence="2">RINT-1 family protein</fullName>
    </submittedName>
</protein>
<dbReference type="PROSITE" id="PS51386">
    <property type="entry name" value="RINT1_TIP20"/>
    <property type="match status" value="1"/>
</dbReference>
<accession>C5FDK4</accession>
<dbReference type="GO" id="GO:0006890">
    <property type="term" value="P:retrograde vesicle-mediated transport, Golgi to endoplasmic reticulum"/>
    <property type="evidence" value="ECO:0007669"/>
    <property type="project" value="InterPro"/>
</dbReference>
<keyword evidence="3" id="KW-1185">Reference proteome</keyword>
<dbReference type="RefSeq" id="XP_002850584.1">
    <property type="nucleotide sequence ID" value="XM_002850538.1"/>
</dbReference>
<name>C5FDK4_ARTOC</name>
<dbReference type="Pfam" id="PF04437">
    <property type="entry name" value="RINT1_TIP1"/>
    <property type="match status" value="1"/>
</dbReference>
<proteinExistence type="predicted"/>
<dbReference type="GeneID" id="9225890"/>
<dbReference type="PANTHER" id="PTHR13520:SF0">
    <property type="entry name" value="RAD50-INTERACTING PROTEIN 1"/>
    <property type="match status" value="1"/>
</dbReference>
<dbReference type="eggNOG" id="KOG2218">
    <property type="taxonomic scope" value="Eukaryota"/>
</dbReference>
<feature type="coiled-coil region" evidence="1">
    <location>
        <begin position="27"/>
        <end position="79"/>
    </location>
</feature>
<organism evidence="2 3">
    <name type="scientific">Arthroderma otae (strain ATCC MYA-4605 / CBS 113480)</name>
    <name type="common">Microsporum canis</name>
    <dbReference type="NCBI Taxonomy" id="554155"/>
    <lineage>
        <taxon>Eukaryota</taxon>
        <taxon>Fungi</taxon>
        <taxon>Dikarya</taxon>
        <taxon>Ascomycota</taxon>
        <taxon>Pezizomycotina</taxon>
        <taxon>Eurotiomycetes</taxon>
        <taxon>Eurotiomycetidae</taxon>
        <taxon>Onygenales</taxon>
        <taxon>Arthrodermataceae</taxon>
        <taxon>Microsporum</taxon>
    </lineage>
</organism>
<dbReference type="PANTHER" id="PTHR13520">
    <property type="entry name" value="RAD50-INTERACTING PROTEIN 1 RINT-1"/>
    <property type="match status" value="1"/>
</dbReference>
<keyword evidence="1" id="KW-0175">Coiled coil</keyword>
<dbReference type="Gene3D" id="1.20.58.1420">
    <property type="entry name" value="Dsl1p vesicle tethering complex, Tip20p subunit, domain B"/>
    <property type="match status" value="1"/>
</dbReference>
<dbReference type="HOGENOM" id="CLU_015529_1_0_1"/>
<dbReference type="Gene3D" id="1.20.58.670">
    <property type="entry name" value="Dsl1p vesicle tethering complex, Tip20p subunit, domain D"/>
    <property type="match status" value="1"/>
</dbReference>
<dbReference type="GO" id="GO:0060628">
    <property type="term" value="P:regulation of ER to Golgi vesicle-mediated transport"/>
    <property type="evidence" value="ECO:0007669"/>
    <property type="project" value="TreeGrafter"/>
</dbReference>
<dbReference type="GO" id="GO:0070939">
    <property type="term" value="C:Dsl1/NZR complex"/>
    <property type="evidence" value="ECO:0007669"/>
    <property type="project" value="InterPro"/>
</dbReference>
<dbReference type="InterPro" id="IPR042044">
    <property type="entry name" value="EXOC6PINT-1/Sec15/Tip20_C_dom2"/>
</dbReference>
<dbReference type="OMA" id="GMTWEVL"/>
<dbReference type="InterPro" id="IPR007528">
    <property type="entry name" value="RINT1_Tip20"/>
</dbReference>
<dbReference type="STRING" id="554155.C5FDK4"/>
<reference evidence="3" key="1">
    <citation type="journal article" date="2012" name="MBio">
        <title>Comparative genome analysis of Trichophyton rubrum and related dermatophytes reveals candidate genes involved in infection.</title>
        <authorList>
            <person name="Martinez D.A."/>
            <person name="Oliver B.G."/>
            <person name="Graeser Y."/>
            <person name="Goldberg J.M."/>
            <person name="Li W."/>
            <person name="Martinez-Rossi N.M."/>
            <person name="Monod M."/>
            <person name="Shelest E."/>
            <person name="Barton R.C."/>
            <person name="Birch E."/>
            <person name="Brakhage A.A."/>
            <person name="Chen Z."/>
            <person name="Gurr S.J."/>
            <person name="Heiman D."/>
            <person name="Heitman J."/>
            <person name="Kosti I."/>
            <person name="Rossi A."/>
            <person name="Saif S."/>
            <person name="Samalova M."/>
            <person name="Saunders C.W."/>
            <person name="Shea T."/>
            <person name="Summerbell R.C."/>
            <person name="Xu J."/>
            <person name="Young S."/>
            <person name="Zeng Q."/>
            <person name="Birren B.W."/>
            <person name="Cuomo C.A."/>
            <person name="White T.C."/>
        </authorList>
    </citation>
    <scope>NUCLEOTIDE SEQUENCE [LARGE SCALE GENOMIC DNA]</scope>
    <source>
        <strain evidence="3">ATCC MYA-4605 / CBS 113480</strain>
    </source>
</reference>
<dbReference type="GO" id="GO:0006888">
    <property type="term" value="P:endoplasmic reticulum to Golgi vesicle-mediated transport"/>
    <property type="evidence" value="ECO:0007669"/>
    <property type="project" value="InterPro"/>
</dbReference>
<evidence type="ECO:0000313" key="3">
    <source>
        <dbReference type="Proteomes" id="UP000002035"/>
    </source>
</evidence>
<evidence type="ECO:0000256" key="1">
    <source>
        <dbReference type="SAM" id="Coils"/>
    </source>
</evidence>
<dbReference type="Proteomes" id="UP000002035">
    <property type="component" value="Unassembled WGS sequence"/>
</dbReference>
<dbReference type="EMBL" id="DS995701">
    <property type="protein sequence ID" value="EEQ27800.1"/>
    <property type="molecule type" value="Genomic_DNA"/>
</dbReference>
<gene>
    <name evidence="2" type="ORF">MCYG_00688</name>
</gene>
<evidence type="ECO:0000313" key="2">
    <source>
        <dbReference type="EMBL" id="EEQ27800.1"/>
    </source>
</evidence>
<dbReference type="OrthoDB" id="2189254at2759"/>
<dbReference type="AlphaFoldDB" id="C5FDK4"/>
<dbReference type="VEuPathDB" id="FungiDB:MCYG_00688"/>